<dbReference type="InterPro" id="IPR027417">
    <property type="entry name" value="P-loop_NTPase"/>
</dbReference>
<proteinExistence type="predicted"/>
<dbReference type="EMBL" id="KV417486">
    <property type="protein sequence ID" value="KZP32357.1"/>
    <property type="molecule type" value="Genomic_DNA"/>
</dbReference>
<protein>
    <recommendedName>
        <fullName evidence="4">G domain-containing protein</fullName>
    </recommendedName>
</protein>
<dbReference type="SUPFAM" id="SSF52540">
    <property type="entry name" value="P-loop containing nucleoside triphosphate hydrolases"/>
    <property type="match status" value="1"/>
</dbReference>
<dbReference type="CDD" id="cd00882">
    <property type="entry name" value="Ras_like_GTPase"/>
    <property type="match status" value="1"/>
</dbReference>
<evidence type="ECO:0008006" key="4">
    <source>
        <dbReference type="Google" id="ProtNLM"/>
    </source>
</evidence>
<feature type="region of interest" description="Disordered" evidence="1">
    <location>
        <begin position="355"/>
        <end position="383"/>
    </location>
</feature>
<dbReference type="OrthoDB" id="59699at2759"/>
<dbReference type="Gene3D" id="3.40.50.300">
    <property type="entry name" value="P-loop containing nucleotide triphosphate hydrolases"/>
    <property type="match status" value="1"/>
</dbReference>
<accession>A0A166V547</accession>
<name>A0A166V547_9AGAM</name>
<evidence type="ECO:0000256" key="1">
    <source>
        <dbReference type="SAM" id="MobiDB-lite"/>
    </source>
</evidence>
<keyword evidence="3" id="KW-1185">Reference proteome</keyword>
<organism evidence="2 3">
    <name type="scientific">Athelia psychrophila</name>
    <dbReference type="NCBI Taxonomy" id="1759441"/>
    <lineage>
        <taxon>Eukaryota</taxon>
        <taxon>Fungi</taxon>
        <taxon>Dikarya</taxon>
        <taxon>Basidiomycota</taxon>
        <taxon>Agaricomycotina</taxon>
        <taxon>Agaricomycetes</taxon>
        <taxon>Agaricomycetidae</taxon>
        <taxon>Atheliales</taxon>
        <taxon>Atheliaceae</taxon>
        <taxon>Athelia</taxon>
    </lineage>
</organism>
<feature type="region of interest" description="Disordered" evidence="1">
    <location>
        <begin position="1"/>
        <end position="32"/>
    </location>
</feature>
<feature type="compositionally biased region" description="Basic residues" evidence="1">
    <location>
        <begin position="1"/>
        <end position="11"/>
    </location>
</feature>
<feature type="compositionally biased region" description="Polar residues" evidence="1">
    <location>
        <begin position="13"/>
        <end position="32"/>
    </location>
</feature>
<dbReference type="AlphaFoldDB" id="A0A166V547"/>
<reference evidence="2 3" key="1">
    <citation type="journal article" date="2016" name="Mol. Biol. Evol.">
        <title>Comparative Genomics of Early-Diverging Mushroom-Forming Fungi Provides Insights into the Origins of Lignocellulose Decay Capabilities.</title>
        <authorList>
            <person name="Nagy L.G."/>
            <person name="Riley R."/>
            <person name="Tritt A."/>
            <person name="Adam C."/>
            <person name="Daum C."/>
            <person name="Floudas D."/>
            <person name="Sun H."/>
            <person name="Yadav J.S."/>
            <person name="Pangilinan J."/>
            <person name="Larsson K.H."/>
            <person name="Matsuura K."/>
            <person name="Barry K."/>
            <person name="Labutti K."/>
            <person name="Kuo R."/>
            <person name="Ohm R.A."/>
            <person name="Bhattacharya S.S."/>
            <person name="Shirouzu T."/>
            <person name="Yoshinaga Y."/>
            <person name="Martin F.M."/>
            <person name="Grigoriev I.V."/>
            <person name="Hibbett D.S."/>
        </authorList>
    </citation>
    <scope>NUCLEOTIDE SEQUENCE [LARGE SCALE GENOMIC DNA]</scope>
    <source>
        <strain evidence="2 3">CBS 109695</strain>
    </source>
</reference>
<sequence length="419" mass="46072">MSLFKILRRRGTPSGSRASTSSFEDGQASTPSFEGVQAPFAQLGRASQSAPALDKEGSDIRGRFNRIRILIIGRANAGKTTVLQKVCGTTDQPEVFDARGKKIKKPNFLRPSRDRGLHDINNATVFESNPGFIFHDSRGFESGGAKELEDVKAFISGRSDSIKLEDQIHAIWYCIPVDDDRPFIRAEIDFFSECGTGNVPVIVIFTKFDAMDDKAFTELKRSGSSTDEARVQASGHAVTMFERDLRGMLYGMKYPPKNHVLLRDMNHPQATCQELVNCTASAIDNEVLKLSFISMQRSNLALCMEIAMKDIGQMDVVKVQEAILDGFPHSVGAREEDAGAEGGEGRAGVEALADGVQEGGGDEGEAEEVARPPGGGVQGLEDERGKVRDEAWLGHSWDIFVVRSVHCSERLQMWLWQEE</sequence>
<evidence type="ECO:0000313" key="3">
    <source>
        <dbReference type="Proteomes" id="UP000076532"/>
    </source>
</evidence>
<evidence type="ECO:0000313" key="2">
    <source>
        <dbReference type="EMBL" id="KZP32357.1"/>
    </source>
</evidence>
<gene>
    <name evidence="2" type="ORF">FIBSPDRAFT_1036982</name>
</gene>
<dbReference type="Proteomes" id="UP000076532">
    <property type="component" value="Unassembled WGS sequence"/>
</dbReference>